<evidence type="ECO:0000256" key="1">
    <source>
        <dbReference type="SAM" id="Phobius"/>
    </source>
</evidence>
<name>A0A2U1ANP1_9BACT</name>
<keyword evidence="3" id="KW-1185">Reference proteome</keyword>
<accession>A0A2U1ANP1</accession>
<evidence type="ECO:0000313" key="3">
    <source>
        <dbReference type="Proteomes" id="UP000245959"/>
    </source>
</evidence>
<dbReference type="GeneID" id="78296516"/>
<protein>
    <submittedName>
        <fullName evidence="2">Uncharacterized protein</fullName>
    </submittedName>
</protein>
<organism evidence="2 3">
    <name type="scientific">Victivallis vadensis</name>
    <dbReference type="NCBI Taxonomy" id="172901"/>
    <lineage>
        <taxon>Bacteria</taxon>
        <taxon>Pseudomonadati</taxon>
        <taxon>Lentisphaerota</taxon>
        <taxon>Lentisphaeria</taxon>
        <taxon>Victivallales</taxon>
        <taxon>Victivallaceae</taxon>
        <taxon>Victivallis</taxon>
    </lineage>
</organism>
<dbReference type="AlphaFoldDB" id="A0A2U1ANP1"/>
<keyword evidence="1" id="KW-0472">Membrane</keyword>
<evidence type="ECO:0000313" key="2">
    <source>
        <dbReference type="EMBL" id="PVY38005.1"/>
    </source>
</evidence>
<keyword evidence="1" id="KW-1133">Transmembrane helix</keyword>
<dbReference type="Proteomes" id="UP000245959">
    <property type="component" value="Unassembled WGS sequence"/>
</dbReference>
<comment type="caution">
    <text evidence="2">The sequence shown here is derived from an EMBL/GenBank/DDBJ whole genome shotgun (WGS) entry which is preliminary data.</text>
</comment>
<proteinExistence type="predicted"/>
<gene>
    <name evidence="2" type="ORF">C8D82_12927</name>
</gene>
<keyword evidence="1" id="KW-0812">Transmembrane</keyword>
<reference evidence="2 3" key="1">
    <citation type="submission" date="2018-04" db="EMBL/GenBank/DDBJ databases">
        <title>Genomic Encyclopedia of Type Strains, Phase IV (KMG-IV): sequencing the most valuable type-strain genomes for metagenomic binning, comparative biology and taxonomic classification.</title>
        <authorList>
            <person name="Goeker M."/>
        </authorList>
    </citation>
    <scope>NUCLEOTIDE SEQUENCE [LARGE SCALE GENOMIC DNA]</scope>
    <source>
        <strain evidence="2 3">DSM 14823</strain>
    </source>
</reference>
<sequence length="498" mass="56773">MAQTEKLITPAYIFDFLKRKRHRILFTAIISFCVLFLICLLALLLLPSDRVFSQKIRIQLNSTNNGSTITYPSGKTFNQLDIISPAVLKQVYTDQNLASVIPFDKFQNLFSIVSYSRKLALLDADFDQKLAKRNLSVVDLNRLEASYNKKLAALDKSTYRINMEPSIHLTNEKSVQILAAIPQTWMTLYRKMEGDKLPQTDFDTNFEKKLRTELQTSRLIALDRATYYNDQLLKLCGTLQPLLENRNISLASGEYLSDLVESLQCIRKYQLDLLRQMILTSSNLRSDLDLYFIKSQIQYLEQELTSRRAQYDSIGKSLSIVQAPSRSAAAAKADGGPQQISLDSTVFTQIADLVRSDASNETRRKLADLNVTIGQDIARLQARLQYYQQMLSDLERSKNTAGNVELFNQEFVKMVNNLIATSAKISSFKQLLTRDYLSNLEFYSPTSQVSLLKARLVSPLKLIVFTFGIWVLFNLLLIAIDFARDFYTGRDDNSPQEA</sequence>
<feature type="transmembrane region" description="Helical" evidence="1">
    <location>
        <begin position="462"/>
        <end position="480"/>
    </location>
</feature>
<feature type="transmembrane region" description="Helical" evidence="1">
    <location>
        <begin position="24"/>
        <end position="46"/>
    </location>
</feature>
<dbReference type="RefSeq" id="WP_116885237.1">
    <property type="nucleotide sequence ID" value="NZ_JAXYZK010000030.1"/>
</dbReference>
<dbReference type="EMBL" id="QEKH01000029">
    <property type="protein sequence ID" value="PVY38005.1"/>
    <property type="molecule type" value="Genomic_DNA"/>
</dbReference>